<dbReference type="AlphaFoldDB" id="A0A4V5NGA3"/>
<dbReference type="SFLD" id="SFLDG01129">
    <property type="entry name" value="C1.5:_HAD__Beta-PGM__Phosphata"/>
    <property type="match status" value="1"/>
</dbReference>
<evidence type="ECO:0000256" key="2">
    <source>
        <dbReference type="SAM" id="MobiDB-lite"/>
    </source>
</evidence>
<dbReference type="STRING" id="329884.A0A4V5NGA3"/>
<organism evidence="3 4">
    <name type="scientific">Friedmanniomyces simplex</name>
    <dbReference type="NCBI Taxonomy" id="329884"/>
    <lineage>
        <taxon>Eukaryota</taxon>
        <taxon>Fungi</taxon>
        <taxon>Dikarya</taxon>
        <taxon>Ascomycota</taxon>
        <taxon>Pezizomycotina</taxon>
        <taxon>Dothideomycetes</taxon>
        <taxon>Dothideomycetidae</taxon>
        <taxon>Mycosphaerellales</taxon>
        <taxon>Teratosphaeriaceae</taxon>
        <taxon>Friedmanniomyces</taxon>
    </lineage>
</organism>
<gene>
    <name evidence="3" type="ORF">B0A55_05236</name>
</gene>
<dbReference type="InterPro" id="IPR023214">
    <property type="entry name" value="HAD_sf"/>
</dbReference>
<evidence type="ECO:0008006" key="5">
    <source>
        <dbReference type="Google" id="ProtNLM"/>
    </source>
</evidence>
<keyword evidence="4" id="KW-1185">Reference proteome</keyword>
<evidence type="ECO:0000256" key="1">
    <source>
        <dbReference type="ARBA" id="ARBA00022801"/>
    </source>
</evidence>
<dbReference type="NCBIfam" id="TIGR01493">
    <property type="entry name" value="HAD-SF-IA-v2"/>
    <property type="match status" value="1"/>
</dbReference>
<dbReference type="Proteomes" id="UP000309340">
    <property type="component" value="Unassembled WGS sequence"/>
</dbReference>
<proteinExistence type="predicted"/>
<dbReference type="InterPro" id="IPR023198">
    <property type="entry name" value="PGP-like_dom2"/>
</dbReference>
<evidence type="ECO:0000313" key="3">
    <source>
        <dbReference type="EMBL" id="TKA74089.1"/>
    </source>
</evidence>
<dbReference type="GO" id="GO:0016791">
    <property type="term" value="F:phosphatase activity"/>
    <property type="evidence" value="ECO:0007669"/>
    <property type="project" value="UniProtKB-ARBA"/>
</dbReference>
<keyword evidence="1" id="KW-0378">Hydrolase</keyword>
<protein>
    <recommendedName>
        <fullName evidence="5">Haloacid dehalogenase, type II</fullName>
    </recommendedName>
</protein>
<dbReference type="SFLD" id="SFLDS00003">
    <property type="entry name" value="Haloacid_Dehalogenase"/>
    <property type="match status" value="1"/>
</dbReference>
<dbReference type="SUPFAM" id="SSF56784">
    <property type="entry name" value="HAD-like"/>
    <property type="match status" value="1"/>
</dbReference>
<dbReference type="InterPro" id="IPR006439">
    <property type="entry name" value="HAD-SF_hydro_IA"/>
</dbReference>
<dbReference type="InterPro" id="IPR036412">
    <property type="entry name" value="HAD-like_sf"/>
</dbReference>
<feature type="compositionally biased region" description="Pro residues" evidence="2">
    <location>
        <begin position="1"/>
        <end position="10"/>
    </location>
</feature>
<dbReference type="InterPro" id="IPR051540">
    <property type="entry name" value="S-2-haloacid_dehalogenase"/>
</dbReference>
<dbReference type="OrthoDB" id="40579at2759"/>
<comment type="caution">
    <text evidence="3">The sequence shown here is derived from an EMBL/GenBank/DDBJ whole genome shotgun (WGS) entry which is preliminary data.</text>
</comment>
<dbReference type="EMBL" id="NAJQ01000240">
    <property type="protein sequence ID" value="TKA74089.1"/>
    <property type="molecule type" value="Genomic_DNA"/>
</dbReference>
<name>A0A4V5NGA3_9PEZI</name>
<dbReference type="PANTHER" id="PTHR43316:SF3">
    <property type="entry name" value="HALOACID DEHALOGENASE, TYPE II (AFU_ORTHOLOGUE AFUA_2G07750)-RELATED"/>
    <property type="match status" value="1"/>
</dbReference>
<accession>A0A4V5NGA3</accession>
<feature type="region of interest" description="Disordered" evidence="2">
    <location>
        <begin position="1"/>
        <end position="36"/>
    </location>
</feature>
<dbReference type="PANTHER" id="PTHR43316">
    <property type="entry name" value="HYDROLASE, HALOACID DELAHOGENASE-RELATED"/>
    <property type="match status" value="1"/>
</dbReference>
<evidence type="ECO:0000313" key="4">
    <source>
        <dbReference type="Proteomes" id="UP000309340"/>
    </source>
</evidence>
<sequence length="351" mass="39381">MAENTAPPPAAAARTPVSLDATYIDGSPTPLPKRDSIATNERTSIGALTPVKPSDMALKDPQPRCLFFDVFGTCVDWRKTVTDELWAQAREALNSPSSSLASRIRFTASDMTYKEWGELAQEWRNSYLTFTREVANNPDPSKPYKTVDEHHLDSLRSILTTRGLVFPRTDDTPANLVHDGSLWDEHQIQALSMVWHRLEPWPDTCRGILELNRLFWTCTLSNGNLTLLRDMCAHARMEFTHVFSAEMFRSYKPSPKVYLGAAEKMGLKPEECAMVAAHLDDLKAAKANGFRTIYVERPLEERRPELREEGFVDVWVGAGEDGFVTAAERLGVQVLRARRRSGSAPGRAETT</sequence>
<dbReference type="Gene3D" id="1.10.150.240">
    <property type="entry name" value="Putative phosphatase, domain 2"/>
    <property type="match status" value="1"/>
</dbReference>
<dbReference type="Pfam" id="PF00702">
    <property type="entry name" value="Hydrolase"/>
    <property type="match status" value="1"/>
</dbReference>
<dbReference type="Gene3D" id="3.40.50.1000">
    <property type="entry name" value="HAD superfamily/HAD-like"/>
    <property type="match status" value="1"/>
</dbReference>
<reference evidence="3 4" key="1">
    <citation type="submission" date="2017-03" db="EMBL/GenBank/DDBJ databases">
        <title>Genomes of endolithic fungi from Antarctica.</title>
        <authorList>
            <person name="Coleine C."/>
            <person name="Masonjones S."/>
            <person name="Stajich J.E."/>
        </authorList>
    </citation>
    <scope>NUCLEOTIDE SEQUENCE [LARGE SCALE GENOMIC DNA]</scope>
    <source>
        <strain evidence="3 4">CCFEE 5184</strain>
    </source>
</reference>